<feature type="region of interest" description="Disordered" evidence="7">
    <location>
        <begin position="83"/>
        <end position="105"/>
    </location>
</feature>
<dbReference type="GO" id="GO:0003729">
    <property type="term" value="F:mRNA binding"/>
    <property type="evidence" value="ECO:0007669"/>
    <property type="project" value="TreeGrafter"/>
</dbReference>
<feature type="compositionally biased region" description="Gly residues" evidence="7">
    <location>
        <begin position="85"/>
        <end position="96"/>
    </location>
</feature>
<feature type="region of interest" description="Disordered" evidence="7">
    <location>
        <begin position="1"/>
        <end position="62"/>
    </location>
</feature>
<evidence type="ECO:0000256" key="2">
    <source>
        <dbReference type="ARBA" id="ARBA00022540"/>
    </source>
</evidence>
<dbReference type="Pfam" id="PF01873">
    <property type="entry name" value="eIF-5_eIF-2B"/>
    <property type="match status" value="1"/>
</dbReference>
<evidence type="ECO:0000256" key="3">
    <source>
        <dbReference type="ARBA" id="ARBA00022917"/>
    </source>
</evidence>
<dbReference type="GO" id="GO:0003743">
    <property type="term" value="F:translation initiation factor activity"/>
    <property type="evidence" value="ECO:0007669"/>
    <property type="project" value="UniProtKB-KW"/>
</dbReference>
<dbReference type="AlphaFoldDB" id="A0A7S2YX10"/>
<evidence type="ECO:0000256" key="1">
    <source>
        <dbReference type="ARBA" id="ARBA00010397"/>
    </source>
</evidence>
<evidence type="ECO:0000256" key="4">
    <source>
        <dbReference type="ARBA" id="ARBA00054872"/>
    </source>
</evidence>
<dbReference type="FunFam" id="3.30.30.170:FF:000001">
    <property type="entry name" value="Eukaryotic translation initiation factor 2 subunit"/>
    <property type="match status" value="1"/>
</dbReference>
<dbReference type="SUPFAM" id="SSF100966">
    <property type="entry name" value="Translation initiation factor 2 beta, aIF2beta, N-terminal domain"/>
    <property type="match status" value="1"/>
</dbReference>
<evidence type="ECO:0000313" key="11">
    <source>
        <dbReference type="Proteomes" id="UP000660262"/>
    </source>
</evidence>
<dbReference type="SMART" id="SM00653">
    <property type="entry name" value="eIF2B_5"/>
    <property type="match status" value="1"/>
</dbReference>
<sequence>MADSSEPLDLDLDLSLSKDKKKKKKKSTESLELDLEGGGASGSADVDAPSGVDSLTDDLGDLDLGLSKKKKKKKKETKDLDLEGIGEGVDGTGGDAGADAAGDASENVWSPTCTRDYLYEELLDRVFSTLRAHNPELTGEKKRTILKPPQVLREGTKKTVFANFIEMCKQLRRNNDHVLAFLLAELGTTGSIDGQDRLIVKGRFLPKAFEGILRRYVNEYVLCASCKSPDTELSRNDRLYRMSCNQCGAHRTVSSIKTGFQAVIGKRSRMRAAAST</sequence>
<evidence type="ECO:0000313" key="10">
    <source>
        <dbReference type="EMBL" id="GHP04749.1"/>
    </source>
</evidence>
<evidence type="ECO:0000256" key="6">
    <source>
        <dbReference type="ARBA" id="ARBA00073542"/>
    </source>
</evidence>
<comment type="subunit">
    <text evidence="5">Eukaryotic translation initiation factor 2 eIF2 is a heterotrimeric complex composed of an alpha, a beta and a gamma subunit.</text>
</comment>
<dbReference type="PANTHER" id="PTHR23001:SF3">
    <property type="entry name" value="EUKARYOTIC TRANSLATION INITIATION FACTOR 2 SUBUNIT 2"/>
    <property type="match status" value="1"/>
</dbReference>
<dbReference type="OrthoDB" id="10255414at2759"/>
<feature type="domain" description="Translation initiation factor IF2/IF5" evidence="8">
    <location>
        <begin position="141"/>
        <end position="250"/>
    </location>
</feature>
<dbReference type="InterPro" id="IPR016190">
    <property type="entry name" value="Transl_init_fac_IF2/IF5_Zn-bd"/>
</dbReference>
<keyword evidence="11" id="KW-1185">Reference proteome</keyword>
<name>A0A7S2YX10_9CHLO</name>
<feature type="compositionally biased region" description="Acidic residues" evidence="7">
    <location>
        <begin position="1"/>
        <end position="12"/>
    </location>
</feature>
<dbReference type="GO" id="GO:0031369">
    <property type="term" value="F:translation initiation factor binding"/>
    <property type="evidence" value="ECO:0007669"/>
    <property type="project" value="TreeGrafter"/>
</dbReference>
<protein>
    <recommendedName>
        <fullName evidence="6">Eukaryotic translation initiation factor 2 subunit beta</fullName>
    </recommendedName>
</protein>
<keyword evidence="2" id="KW-0396">Initiation factor</keyword>
<dbReference type="EMBL" id="HBHV01002179">
    <property type="protein sequence ID" value="CAE0010617.1"/>
    <property type="molecule type" value="Transcribed_RNA"/>
</dbReference>
<dbReference type="SUPFAM" id="SSF75689">
    <property type="entry name" value="Zinc-binding domain of translation initiation factor 2 beta"/>
    <property type="match status" value="1"/>
</dbReference>
<comment type="function">
    <text evidence="4">Component of the eIF2 complex that functions in the early steps of protein synthesis by forming a ternary complex with GTP and initiator tRNA. This complex binds to a 40S ribosomal subunit, followed by mRNA binding to form a 43S pre-initiation complex (43S PIC). Junction of the 60S ribosomal subunit to form the 80S initiation complex is preceded by hydrolysis of the GTP bound to eIF2 and release of an eIF2-GDP binary complex. In order for eIF2 to recycle and catalyze another round of initiation, the GDP bound to eIF2 must exchange with GTP by way of a reaction catalyzed by eIF2B.</text>
</comment>
<dbReference type="Gene3D" id="3.30.30.170">
    <property type="match status" value="1"/>
</dbReference>
<dbReference type="InterPro" id="IPR002735">
    <property type="entry name" value="Transl_init_fac_IF2/IF5_dom"/>
</dbReference>
<evidence type="ECO:0000259" key="8">
    <source>
        <dbReference type="SMART" id="SM00653"/>
    </source>
</evidence>
<gene>
    <name evidence="9" type="ORF">PPRO1316_LOCUS1554</name>
    <name evidence="10" type="ORF">PPROV_000350200</name>
</gene>
<dbReference type="GO" id="GO:0001731">
    <property type="term" value="P:formation of translation preinitiation complex"/>
    <property type="evidence" value="ECO:0007669"/>
    <property type="project" value="TreeGrafter"/>
</dbReference>
<comment type="similarity">
    <text evidence="1">Belongs to the eIF-2-beta/eIF-5 family.</text>
</comment>
<dbReference type="Proteomes" id="UP000660262">
    <property type="component" value="Unassembled WGS sequence"/>
</dbReference>
<dbReference type="GO" id="GO:0005850">
    <property type="term" value="C:eukaryotic translation initiation factor 2 complex"/>
    <property type="evidence" value="ECO:0007669"/>
    <property type="project" value="TreeGrafter"/>
</dbReference>
<evidence type="ECO:0000313" key="9">
    <source>
        <dbReference type="EMBL" id="CAE0010617.1"/>
    </source>
</evidence>
<proteinExistence type="inferred from homology"/>
<dbReference type="EMBL" id="BNJQ01000008">
    <property type="protein sequence ID" value="GHP04749.1"/>
    <property type="molecule type" value="Genomic_DNA"/>
</dbReference>
<dbReference type="PANTHER" id="PTHR23001">
    <property type="entry name" value="EUKARYOTIC TRANSLATION INITIATION FACTOR"/>
    <property type="match status" value="1"/>
</dbReference>
<dbReference type="InterPro" id="IPR045196">
    <property type="entry name" value="IF2/IF5"/>
</dbReference>
<accession>A0A7S2YX10</accession>
<keyword evidence="3" id="KW-0648">Protein biosynthesis</keyword>
<evidence type="ECO:0000256" key="7">
    <source>
        <dbReference type="SAM" id="MobiDB-lite"/>
    </source>
</evidence>
<reference evidence="10" key="1">
    <citation type="submission" date="2020-10" db="EMBL/GenBank/DDBJ databases">
        <title>Unveiling of a novel bifunctional photoreceptor, Dualchrome1, isolated from a cosmopolitan green alga.</title>
        <authorList>
            <person name="Suzuki S."/>
            <person name="Kawachi M."/>
        </authorList>
    </citation>
    <scope>NUCLEOTIDE SEQUENCE</scope>
    <source>
        <strain evidence="10">NIES 2893</strain>
    </source>
</reference>
<feature type="compositionally biased region" description="Low complexity" evidence="7">
    <location>
        <begin position="42"/>
        <end position="54"/>
    </location>
</feature>
<organism evidence="9">
    <name type="scientific">Pycnococcus provasolii</name>
    <dbReference type="NCBI Taxonomy" id="41880"/>
    <lineage>
        <taxon>Eukaryota</taxon>
        <taxon>Viridiplantae</taxon>
        <taxon>Chlorophyta</taxon>
        <taxon>Pseudoscourfieldiophyceae</taxon>
        <taxon>Pseudoscourfieldiales</taxon>
        <taxon>Pycnococcaceae</taxon>
        <taxon>Pycnococcus</taxon>
    </lineage>
</organism>
<dbReference type="InterPro" id="IPR016189">
    <property type="entry name" value="Transl_init_fac_IF2/IF5_N"/>
</dbReference>
<reference evidence="9" key="2">
    <citation type="submission" date="2021-01" db="EMBL/GenBank/DDBJ databases">
        <authorList>
            <person name="Corre E."/>
            <person name="Pelletier E."/>
            <person name="Niang G."/>
            <person name="Scheremetjew M."/>
            <person name="Finn R."/>
            <person name="Kale V."/>
            <person name="Holt S."/>
            <person name="Cochrane G."/>
            <person name="Meng A."/>
            <person name="Brown T."/>
            <person name="Cohen L."/>
        </authorList>
    </citation>
    <scope>NUCLEOTIDE SEQUENCE</scope>
    <source>
        <strain evidence="9">RCC2336</strain>
    </source>
</reference>
<evidence type="ECO:0000256" key="5">
    <source>
        <dbReference type="ARBA" id="ARBA00063900"/>
    </source>
</evidence>